<keyword evidence="2" id="KW-1185">Reference proteome</keyword>
<proteinExistence type="predicted"/>
<gene>
    <name evidence="1" type="ORF">SAMN05444405_10490</name>
</gene>
<dbReference type="Proteomes" id="UP000184509">
    <property type="component" value="Unassembled WGS sequence"/>
</dbReference>
<organism evidence="1 2">
    <name type="scientific">Bacteroides luti</name>
    <dbReference type="NCBI Taxonomy" id="1297750"/>
    <lineage>
        <taxon>Bacteria</taxon>
        <taxon>Pseudomonadati</taxon>
        <taxon>Bacteroidota</taxon>
        <taxon>Bacteroidia</taxon>
        <taxon>Bacteroidales</taxon>
        <taxon>Bacteroidaceae</taxon>
        <taxon>Bacteroides</taxon>
    </lineage>
</organism>
<name>A0A1M4XPD5_9BACE</name>
<reference evidence="1 2" key="1">
    <citation type="submission" date="2016-11" db="EMBL/GenBank/DDBJ databases">
        <authorList>
            <person name="Jaros S."/>
            <person name="Januszkiewicz K."/>
            <person name="Wedrychowicz H."/>
        </authorList>
    </citation>
    <scope>NUCLEOTIDE SEQUENCE [LARGE SCALE GENOMIC DNA]</scope>
    <source>
        <strain evidence="1 2">DSM 26991</strain>
    </source>
</reference>
<protein>
    <submittedName>
        <fullName evidence="1">Uncharacterized protein</fullName>
    </submittedName>
</protein>
<evidence type="ECO:0000313" key="1">
    <source>
        <dbReference type="EMBL" id="SHE95315.1"/>
    </source>
</evidence>
<dbReference type="RefSeq" id="WP_139261270.1">
    <property type="nucleotide sequence ID" value="NZ_FQTV01000004.1"/>
</dbReference>
<accession>A0A1M4XPD5</accession>
<dbReference type="STRING" id="1297750.SAMN05444405_10490"/>
<dbReference type="EMBL" id="FQTV01000004">
    <property type="protein sequence ID" value="SHE95315.1"/>
    <property type="molecule type" value="Genomic_DNA"/>
</dbReference>
<evidence type="ECO:0000313" key="2">
    <source>
        <dbReference type="Proteomes" id="UP000184509"/>
    </source>
</evidence>
<dbReference type="AlphaFoldDB" id="A0A1M4XPD5"/>
<sequence length="103" mass="11686">MEKKLEAINPNKIGLLMQDIADILKKDTDPETGRMSVYSDVDFQKLKEISQNRGVNLYDLADITIAIVRSIVVNQEELKNKASTRPGELMVQIESLRLDLNNK</sequence>